<feature type="compositionally biased region" description="Acidic residues" evidence="2">
    <location>
        <begin position="274"/>
        <end position="283"/>
    </location>
</feature>
<evidence type="ECO:0000313" key="3">
    <source>
        <dbReference type="EMBL" id="GMK56576.1"/>
    </source>
</evidence>
<comment type="caution">
    <text evidence="3">The sequence shown here is derived from an EMBL/GenBank/DDBJ whole genome shotgun (WGS) entry which is preliminary data.</text>
</comment>
<dbReference type="Proteomes" id="UP001222932">
    <property type="component" value="Unassembled WGS sequence"/>
</dbReference>
<protein>
    <submittedName>
        <fullName evidence="3">Uncharacterized protein</fullName>
    </submittedName>
</protein>
<reference evidence="3" key="1">
    <citation type="journal article" date="2023" name="BMC Genomics">
        <title>Chromosome-level genome assemblies of Cutaneotrichosporon spp. (Trichosporonales, Basidiomycota) reveal imbalanced evolution between nucleotide sequences and chromosome synteny.</title>
        <authorList>
            <person name="Kobayashi Y."/>
            <person name="Kayamori A."/>
            <person name="Aoki K."/>
            <person name="Shiwa Y."/>
            <person name="Matsutani M."/>
            <person name="Fujita N."/>
            <person name="Sugita T."/>
            <person name="Iwasaki W."/>
            <person name="Tanaka N."/>
            <person name="Takashima M."/>
        </authorList>
    </citation>
    <scope>NUCLEOTIDE SEQUENCE</scope>
    <source>
        <strain evidence="3">HIS016</strain>
    </source>
</reference>
<feature type="compositionally biased region" description="Polar residues" evidence="2">
    <location>
        <begin position="246"/>
        <end position="266"/>
    </location>
</feature>
<evidence type="ECO:0000313" key="4">
    <source>
        <dbReference type="Proteomes" id="UP001222932"/>
    </source>
</evidence>
<evidence type="ECO:0000256" key="1">
    <source>
        <dbReference type="SAM" id="Coils"/>
    </source>
</evidence>
<accession>A0AAD3TTE3</accession>
<dbReference type="EMBL" id="BTCM01000003">
    <property type="protein sequence ID" value="GMK56576.1"/>
    <property type="molecule type" value="Genomic_DNA"/>
</dbReference>
<evidence type="ECO:0000256" key="2">
    <source>
        <dbReference type="SAM" id="MobiDB-lite"/>
    </source>
</evidence>
<name>A0AAD3TTE3_9TREE</name>
<feature type="region of interest" description="Disordered" evidence="2">
    <location>
        <begin position="227"/>
        <end position="283"/>
    </location>
</feature>
<gene>
    <name evidence="3" type="ORF">CspeluHIS016_0304160</name>
</gene>
<keyword evidence="1" id="KW-0175">Coiled coil</keyword>
<sequence>MPSPLQSWFQSSEDLTRQAAGNVTVMKFQVEQLVRLARTQRQKIQADKLYWLSVLQRTRTPNIDIDNITRQFREMRAERDTALKQNEDLRVEVGMLKASANRRMQPQRGYANLPTNAPHLEPPLGHNRFERSHRRPFVTSPGDGMVAFLQPRTAPELRHCPNTAEPHMYQNESEELRSGMAYAARAPPRTRRAGQYGIGGPRNNLEQFRYRGEAAVGGSVSLDLPRRPSFTLADSGRRHQRERAGSAQQGFISQSRNNFSVPTRFNNMDPINEITEDVDPFRV</sequence>
<dbReference type="AlphaFoldDB" id="A0AAD3TTE3"/>
<reference evidence="3" key="2">
    <citation type="submission" date="2023-06" db="EMBL/GenBank/DDBJ databases">
        <authorList>
            <person name="Kobayashi Y."/>
            <person name="Kayamori A."/>
            <person name="Aoki K."/>
            <person name="Shiwa Y."/>
            <person name="Fujita N."/>
            <person name="Sugita T."/>
            <person name="Iwasaki W."/>
            <person name="Tanaka N."/>
            <person name="Takashima M."/>
        </authorList>
    </citation>
    <scope>NUCLEOTIDE SEQUENCE</scope>
    <source>
        <strain evidence="3">HIS016</strain>
    </source>
</reference>
<keyword evidence="4" id="KW-1185">Reference proteome</keyword>
<organism evidence="3 4">
    <name type="scientific">Cutaneotrichosporon spelunceum</name>
    <dbReference type="NCBI Taxonomy" id="1672016"/>
    <lineage>
        <taxon>Eukaryota</taxon>
        <taxon>Fungi</taxon>
        <taxon>Dikarya</taxon>
        <taxon>Basidiomycota</taxon>
        <taxon>Agaricomycotina</taxon>
        <taxon>Tremellomycetes</taxon>
        <taxon>Trichosporonales</taxon>
        <taxon>Trichosporonaceae</taxon>
        <taxon>Cutaneotrichosporon</taxon>
    </lineage>
</organism>
<proteinExistence type="predicted"/>
<feature type="coiled-coil region" evidence="1">
    <location>
        <begin position="65"/>
        <end position="92"/>
    </location>
</feature>